<feature type="compositionally biased region" description="Basic and acidic residues" evidence="6">
    <location>
        <begin position="707"/>
        <end position="717"/>
    </location>
</feature>
<comment type="similarity">
    <text evidence="1">Belongs to the eukaryotic initiation factor 4G family.</text>
</comment>
<dbReference type="SMR" id="B4IIZ9"/>
<evidence type="ECO:0000256" key="2">
    <source>
        <dbReference type="ARBA" id="ARBA00022540"/>
    </source>
</evidence>
<feature type="domain" description="MI" evidence="8">
    <location>
        <begin position="831"/>
        <end position="964"/>
    </location>
</feature>
<feature type="domain" description="W2" evidence="7">
    <location>
        <begin position="1037"/>
        <end position="1197"/>
    </location>
</feature>
<evidence type="ECO:0000313" key="10">
    <source>
        <dbReference type="Proteomes" id="UP000001292"/>
    </source>
</evidence>
<dbReference type="GO" id="GO:0000340">
    <property type="term" value="F:RNA 7-methylguanosine cap binding"/>
    <property type="evidence" value="ECO:0007669"/>
    <property type="project" value="EnsemblMetazoa"/>
</dbReference>
<evidence type="ECO:0000259" key="8">
    <source>
        <dbReference type="PROSITE" id="PS51366"/>
    </source>
</evidence>
<accession>B4IIZ9</accession>
<organism evidence="10">
    <name type="scientific">Drosophila sechellia</name>
    <name type="common">Fruit fly</name>
    <dbReference type="NCBI Taxonomy" id="7238"/>
    <lineage>
        <taxon>Eukaryota</taxon>
        <taxon>Metazoa</taxon>
        <taxon>Ecdysozoa</taxon>
        <taxon>Arthropoda</taxon>
        <taxon>Hexapoda</taxon>
        <taxon>Insecta</taxon>
        <taxon>Pterygota</taxon>
        <taxon>Neoptera</taxon>
        <taxon>Endopterygota</taxon>
        <taxon>Diptera</taxon>
        <taxon>Brachycera</taxon>
        <taxon>Muscomorpha</taxon>
        <taxon>Ephydroidea</taxon>
        <taxon>Drosophilidae</taxon>
        <taxon>Drosophila</taxon>
        <taxon>Sophophora</taxon>
    </lineage>
</organism>
<evidence type="ECO:0000313" key="9">
    <source>
        <dbReference type="EMBL" id="EDW50940.1"/>
    </source>
</evidence>
<keyword evidence="4" id="KW-0810">Translation regulation</keyword>
<feature type="compositionally biased region" description="Polar residues" evidence="6">
    <location>
        <begin position="165"/>
        <end position="174"/>
    </location>
</feature>
<dbReference type="SMART" id="SM00544">
    <property type="entry name" value="MA3"/>
    <property type="match status" value="1"/>
</dbReference>
<dbReference type="EMBL" id="CH480845">
    <property type="protein sequence ID" value="EDW50940.1"/>
    <property type="molecule type" value="Genomic_DNA"/>
</dbReference>
<dbReference type="Pfam" id="PF02020">
    <property type="entry name" value="W2"/>
    <property type="match status" value="1"/>
</dbReference>
<dbReference type="InterPro" id="IPR016024">
    <property type="entry name" value="ARM-type_fold"/>
</dbReference>
<dbReference type="SMART" id="SM00543">
    <property type="entry name" value="MIF4G"/>
    <property type="match status" value="1"/>
</dbReference>
<dbReference type="PROSITE" id="PS51363">
    <property type="entry name" value="W2"/>
    <property type="match status" value="1"/>
</dbReference>
<keyword evidence="2" id="KW-0396">Initiation factor</keyword>
<dbReference type="PANTHER" id="PTHR23253">
    <property type="entry name" value="EUKARYOTIC TRANSLATION INITIATION FACTOR 4 GAMMA"/>
    <property type="match status" value="1"/>
</dbReference>
<keyword evidence="10" id="KW-1185">Reference proteome</keyword>
<keyword evidence="3" id="KW-0597">Phosphoprotein</keyword>
<dbReference type="CDD" id="cd11559">
    <property type="entry name" value="W2_eIF4G1_like"/>
    <property type="match status" value="1"/>
</dbReference>
<evidence type="ECO:0000259" key="7">
    <source>
        <dbReference type="PROSITE" id="PS51363"/>
    </source>
</evidence>
<dbReference type="GO" id="GO:0007140">
    <property type="term" value="P:male meiotic nuclear division"/>
    <property type="evidence" value="ECO:0007669"/>
    <property type="project" value="EnsemblMetazoa"/>
</dbReference>
<evidence type="ECO:0000256" key="4">
    <source>
        <dbReference type="ARBA" id="ARBA00022845"/>
    </source>
</evidence>
<feature type="compositionally biased region" description="Basic and acidic residues" evidence="6">
    <location>
        <begin position="728"/>
        <end position="738"/>
    </location>
</feature>
<feature type="region of interest" description="Disordered" evidence="6">
    <location>
        <begin position="685"/>
        <end position="817"/>
    </location>
</feature>
<dbReference type="InterPro" id="IPR003307">
    <property type="entry name" value="W2_domain"/>
</dbReference>
<dbReference type="Proteomes" id="UP000001292">
    <property type="component" value="Unassembled WGS sequence"/>
</dbReference>
<evidence type="ECO:0000256" key="1">
    <source>
        <dbReference type="ARBA" id="ARBA00005775"/>
    </source>
</evidence>
<feature type="compositionally biased region" description="Polar residues" evidence="6">
    <location>
        <begin position="808"/>
        <end position="817"/>
    </location>
</feature>
<name>B4IIZ9_DROSE</name>
<dbReference type="GO" id="GO:0006417">
    <property type="term" value="P:regulation of translation"/>
    <property type="evidence" value="ECO:0007669"/>
    <property type="project" value="UniProtKB-KW"/>
</dbReference>
<feature type="region of interest" description="Disordered" evidence="6">
    <location>
        <begin position="165"/>
        <end position="184"/>
    </location>
</feature>
<dbReference type="PROSITE" id="PS51366">
    <property type="entry name" value="MI"/>
    <property type="match status" value="1"/>
</dbReference>
<dbReference type="InterPro" id="IPR003890">
    <property type="entry name" value="MIF4G-like_typ-3"/>
</dbReference>
<evidence type="ECO:0000256" key="5">
    <source>
        <dbReference type="ARBA" id="ARBA00022917"/>
    </source>
</evidence>
<dbReference type="Gene3D" id="1.25.40.180">
    <property type="match status" value="3"/>
</dbReference>
<feature type="compositionally biased region" description="Low complexity" evidence="6">
    <location>
        <begin position="743"/>
        <end position="756"/>
    </location>
</feature>
<feature type="compositionally biased region" description="Polar residues" evidence="6">
    <location>
        <begin position="789"/>
        <end position="801"/>
    </location>
</feature>
<dbReference type="FunFam" id="1.25.40.180:FF:000044">
    <property type="entry name" value="Eukaryotic translation initiation factor 4G1, isoform B"/>
    <property type="match status" value="1"/>
</dbReference>
<proteinExistence type="inferred from homology"/>
<feature type="region of interest" description="Disordered" evidence="6">
    <location>
        <begin position="1"/>
        <end position="77"/>
    </location>
</feature>
<feature type="compositionally biased region" description="Polar residues" evidence="6">
    <location>
        <begin position="60"/>
        <end position="77"/>
    </location>
</feature>
<gene>
    <name evidence="9" type="primary">Dsec\GM26760</name>
    <name evidence="9" type="ORF">Dsec_GM26760</name>
</gene>
<sequence length="1197" mass="133791">MTDAPSVEILPTPQRGRSKKIPIVSPKNVSESIAAPITDERDDAGSTPISATTKEPIPNQPHQNLLISDSSKHNQSVSNTEILTDVPTVLKEMHIAELESSVASENHSAGILDVNVNKSSQSSDFPADPEFGGIGTTSPTSLNAVSPIIHEVLDNTELSEKLENSTTETLNDSQCVEKPTHQELSLTKATDETEISAMALKDVNSLDNHQTEKTYPTKPKLNVDVSEDTSSRESAKKSISTNNTGVDVDLKSDSKSVTTLDDKPDSTDLKVKVSAKMSSIINYNEGQWSPNNPSGKKQYDREQLLQLREVKASRIQPEVKNVSILPQPNLMPSFIRNNNNNKRVQSMVGMIGNRNNESAGNYIGKQMSMSGVQSSSGRSSMKGMIHVNLSLNQDVKLSENENAWRPRVLNKSDGDSDAKSALEKDELVRRVRGILNKLTPERFDTLVEEIIKLKIDTPDKVDEVIVLVFEKAIDEPNFSVSYARLCQRLAAEVKVIDERMESEIKSNSAHFRNALLDKTEQEFTQNVSQSTAKEKKLQPIVDKIKKCTDANEKAELEAFLEEEERKIRRRSGGTVRFIGELFKISMLTGKIIYSCIDTLLNPHSEDMLECLCKLLTTVGAKFEKTPVNSKEPSRCYSLEKSITRMQAIASKTDKDGGKSKLSDQNLETKKMGGLTQFIWISSDTTRLSSAPTPSNPFAVLSSLIDKNSNERDRDRSGPRNKGSYNKGSMERDRYDRGMHSRTGSSQGSRENSSSRGGQQGRTLLSSSVQKSASHSKYTQQAPPTRHTVKTQSSVGSSNVNTGPLYRGSEQQSSATFSQTTRSVAPVAVFIEASETDIKLIKSVVSEIVDLSAASKEVTPGAVSCIKRLPEKLRCSFIYYILTDYLHLANVGKQYRRYLSIAVSQLIQQNYLSADHLRLAYNEFTVYANDLIVDIPELWLYILQFAGPLIVKKILTISDLWNNNLKENSPSNVAKKFLKTYLMYCTHEVGPSFARNMWIKFNLKWSDFMPESEVADFIKFNRLEYVENESKSPVIDQRETPEKRVKNVIDHIEHLLKEGTTADCIIDYSNGNIMVVDKLFIRGLTETLSNFSIHYKDNSYKLESETFQKFCIPVLQRYIDSNEDHQLECLYTLQLLVHGLEHPRGLLSELIGELYDSFVIQKESLCKWRDSKDQSAGKGVAVKSLNPFFNSLLNDDAN</sequence>
<dbReference type="GO" id="GO:0007283">
    <property type="term" value="P:spermatogenesis"/>
    <property type="evidence" value="ECO:0007669"/>
    <property type="project" value="EnsemblMetazoa"/>
</dbReference>
<dbReference type="Pfam" id="PF02847">
    <property type="entry name" value="MA3"/>
    <property type="match status" value="1"/>
</dbReference>
<evidence type="ECO:0000256" key="6">
    <source>
        <dbReference type="SAM" id="MobiDB-lite"/>
    </source>
</evidence>
<dbReference type="SMART" id="SM00515">
    <property type="entry name" value="eIF5C"/>
    <property type="match status" value="1"/>
</dbReference>
<dbReference type="STRING" id="7238.B4IIZ9"/>
<dbReference type="PANTHER" id="PTHR23253:SF78">
    <property type="entry name" value="EUKARYOTIC TRANSLATION INITIATION FACTOR 4G1, ISOFORM B-RELATED"/>
    <property type="match status" value="1"/>
</dbReference>
<dbReference type="FunFam" id="1.25.40.180:FF:000082">
    <property type="entry name" value="Uncharacterized protein, isoform A"/>
    <property type="match status" value="1"/>
</dbReference>
<dbReference type="FunFam" id="1.25.40.180:FF:000042">
    <property type="entry name" value="Eukaryotic translation initiation factor 4 gamma"/>
    <property type="match status" value="1"/>
</dbReference>
<dbReference type="InterPro" id="IPR003891">
    <property type="entry name" value="Initiation_fac_eIF4g_MI"/>
</dbReference>
<keyword evidence="5" id="KW-0648">Protein biosynthesis</keyword>
<dbReference type="Pfam" id="PF21140">
    <property type="entry name" value="eIF4G1-like_eIF4E-bd"/>
    <property type="match status" value="1"/>
</dbReference>
<dbReference type="HOGENOM" id="CLU_001519_0_0_1"/>
<dbReference type="GO" id="GO:0016281">
    <property type="term" value="C:eukaryotic translation initiation factor 4F complex"/>
    <property type="evidence" value="ECO:0007669"/>
    <property type="project" value="TreeGrafter"/>
</dbReference>
<evidence type="ECO:0000256" key="3">
    <source>
        <dbReference type="ARBA" id="ARBA00022553"/>
    </source>
</evidence>
<reference evidence="9 10" key="1">
    <citation type="journal article" date="2007" name="Nature">
        <title>Evolution of genes and genomes on the Drosophila phylogeny.</title>
        <authorList>
            <consortium name="Drosophila 12 Genomes Consortium"/>
            <person name="Clark A.G."/>
            <person name="Eisen M.B."/>
            <person name="Smith D.R."/>
            <person name="Bergman C.M."/>
            <person name="Oliver B."/>
            <person name="Markow T.A."/>
            <person name="Kaufman T.C."/>
            <person name="Kellis M."/>
            <person name="Gelbart W."/>
            <person name="Iyer V.N."/>
            <person name="Pollard D.A."/>
            <person name="Sackton T.B."/>
            <person name="Larracuente A.M."/>
            <person name="Singh N.D."/>
            <person name="Abad J.P."/>
            <person name="Abt D.N."/>
            <person name="Adryan B."/>
            <person name="Aguade M."/>
            <person name="Akashi H."/>
            <person name="Anderson W.W."/>
            <person name="Aquadro C.F."/>
            <person name="Ardell D.H."/>
            <person name="Arguello R."/>
            <person name="Artieri C.G."/>
            <person name="Barbash D.A."/>
            <person name="Barker D."/>
            <person name="Barsanti P."/>
            <person name="Batterham P."/>
            <person name="Batzoglou S."/>
            <person name="Begun D."/>
            <person name="Bhutkar A."/>
            <person name="Blanco E."/>
            <person name="Bosak S.A."/>
            <person name="Bradley R.K."/>
            <person name="Brand A.D."/>
            <person name="Brent M.R."/>
            <person name="Brooks A.N."/>
            <person name="Brown R.H."/>
            <person name="Butlin R.K."/>
            <person name="Caggese C."/>
            <person name="Calvi B.R."/>
            <person name="Bernardo de Carvalho A."/>
            <person name="Caspi A."/>
            <person name="Castrezana S."/>
            <person name="Celniker S.E."/>
            <person name="Chang J.L."/>
            <person name="Chapple C."/>
            <person name="Chatterji S."/>
            <person name="Chinwalla A."/>
            <person name="Civetta A."/>
            <person name="Clifton S.W."/>
            <person name="Comeron J.M."/>
            <person name="Costello J.C."/>
            <person name="Coyne J.A."/>
            <person name="Daub J."/>
            <person name="David R.G."/>
            <person name="Delcher A.L."/>
            <person name="Delehaunty K."/>
            <person name="Do C.B."/>
            <person name="Ebling H."/>
            <person name="Edwards K."/>
            <person name="Eickbush T."/>
            <person name="Evans J.D."/>
            <person name="Filipski A."/>
            <person name="Findeiss S."/>
            <person name="Freyhult E."/>
            <person name="Fulton L."/>
            <person name="Fulton R."/>
            <person name="Garcia A.C."/>
            <person name="Gardiner A."/>
            <person name="Garfield D.A."/>
            <person name="Garvin B.E."/>
            <person name="Gibson G."/>
            <person name="Gilbert D."/>
            <person name="Gnerre S."/>
            <person name="Godfrey J."/>
            <person name="Good R."/>
            <person name="Gotea V."/>
            <person name="Gravely B."/>
            <person name="Greenberg A.J."/>
            <person name="Griffiths-Jones S."/>
            <person name="Gross S."/>
            <person name="Guigo R."/>
            <person name="Gustafson E.A."/>
            <person name="Haerty W."/>
            <person name="Hahn M.W."/>
            <person name="Halligan D.L."/>
            <person name="Halpern A.L."/>
            <person name="Halter G.M."/>
            <person name="Han M.V."/>
            <person name="Heger A."/>
            <person name="Hillier L."/>
            <person name="Hinrichs A.S."/>
            <person name="Holmes I."/>
            <person name="Hoskins R.A."/>
            <person name="Hubisz M.J."/>
            <person name="Hultmark D."/>
            <person name="Huntley M.A."/>
            <person name="Jaffe D.B."/>
            <person name="Jagadeeshan S."/>
            <person name="Jeck W.R."/>
            <person name="Johnson J."/>
            <person name="Jones C.D."/>
            <person name="Jordan W.C."/>
            <person name="Karpen G.H."/>
            <person name="Kataoka E."/>
            <person name="Keightley P.D."/>
            <person name="Kheradpour P."/>
            <person name="Kirkness E.F."/>
            <person name="Koerich L.B."/>
            <person name="Kristiansen K."/>
            <person name="Kudrna D."/>
            <person name="Kulathinal R.J."/>
            <person name="Kumar S."/>
            <person name="Kwok R."/>
            <person name="Lander E."/>
            <person name="Langley C.H."/>
            <person name="Lapoint R."/>
            <person name="Lazzaro B.P."/>
            <person name="Lee S.J."/>
            <person name="Levesque L."/>
            <person name="Li R."/>
            <person name="Lin C.F."/>
            <person name="Lin M.F."/>
            <person name="Lindblad-Toh K."/>
            <person name="Llopart A."/>
            <person name="Long M."/>
            <person name="Low L."/>
            <person name="Lozovsky E."/>
            <person name="Lu J."/>
            <person name="Luo M."/>
            <person name="Machado C.A."/>
            <person name="Makalowski W."/>
            <person name="Marzo M."/>
            <person name="Matsuda M."/>
            <person name="Matzkin L."/>
            <person name="McAllister B."/>
            <person name="McBride C.S."/>
            <person name="McKernan B."/>
            <person name="McKernan K."/>
            <person name="Mendez-Lago M."/>
            <person name="Minx P."/>
            <person name="Mollenhauer M.U."/>
            <person name="Montooth K."/>
            <person name="Mount S.M."/>
            <person name="Mu X."/>
            <person name="Myers E."/>
            <person name="Negre B."/>
            <person name="Newfeld S."/>
            <person name="Nielsen R."/>
            <person name="Noor M.A."/>
            <person name="O'Grady P."/>
            <person name="Pachter L."/>
            <person name="Papaceit M."/>
            <person name="Parisi M.J."/>
            <person name="Parisi M."/>
            <person name="Parts L."/>
            <person name="Pedersen J.S."/>
            <person name="Pesole G."/>
            <person name="Phillippy A.M."/>
            <person name="Ponting C.P."/>
            <person name="Pop M."/>
            <person name="Porcelli D."/>
            <person name="Powell J.R."/>
            <person name="Prohaska S."/>
            <person name="Pruitt K."/>
            <person name="Puig M."/>
            <person name="Quesneville H."/>
            <person name="Ram K.R."/>
            <person name="Rand D."/>
            <person name="Rasmussen M.D."/>
            <person name="Reed L.K."/>
            <person name="Reenan R."/>
            <person name="Reily A."/>
            <person name="Remington K.A."/>
            <person name="Rieger T.T."/>
            <person name="Ritchie M.G."/>
            <person name="Robin C."/>
            <person name="Rogers Y.H."/>
            <person name="Rohde C."/>
            <person name="Rozas J."/>
            <person name="Rubenfield M.J."/>
            <person name="Ruiz A."/>
            <person name="Russo S."/>
            <person name="Salzberg S.L."/>
            <person name="Sanchez-Gracia A."/>
            <person name="Saranga D.J."/>
            <person name="Sato H."/>
            <person name="Schaeffer S.W."/>
            <person name="Schatz M.C."/>
            <person name="Schlenke T."/>
            <person name="Schwartz R."/>
            <person name="Segarra C."/>
            <person name="Singh R.S."/>
            <person name="Sirot L."/>
            <person name="Sirota M."/>
            <person name="Sisneros N.B."/>
            <person name="Smith C.D."/>
            <person name="Smith T.F."/>
            <person name="Spieth J."/>
            <person name="Stage D.E."/>
            <person name="Stark A."/>
            <person name="Stephan W."/>
            <person name="Strausberg R.L."/>
            <person name="Strempel S."/>
            <person name="Sturgill D."/>
            <person name="Sutton G."/>
            <person name="Sutton G.G."/>
            <person name="Tao W."/>
            <person name="Teichmann S."/>
            <person name="Tobari Y.N."/>
            <person name="Tomimura Y."/>
            <person name="Tsolas J.M."/>
            <person name="Valente V.L."/>
            <person name="Venter E."/>
            <person name="Venter J.C."/>
            <person name="Vicario S."/>
            <person name="Vieira F.G."/>
            <person name="Vilella A.J."/>
            <person name="Villasante A."/>
            <person name="Walenz B."/>
            <person name="Wang J."/>
            <person name="Wasserman M."/>
            <person name="Watts T."/>
            <person name="Wilson D."/>
            <person name="Wilson R.K."/>
            <person name="Wing R.A."/>
            <person name="Wolfner M.F."/>
            <person name="Wong A."/>
            <person name="Wong G.K."/>
            <person name="Wu C.I."/>
            <person name="Wu G."/>
            <person name="Yamamoto D."/>
            <person name="Yang H.P."/>
            <person name="Yang S.P."/>
            <person name="Yorke J.A."/>
            <person name="Yoshida K."/>
            <person name="Zdobnov E."/>
            <person name="Zhang P."/>
            <person name="Zhang Y."/>
            <person name="Zimin A.V."/>
            <person name="Baldwin J."/>
            <person name="Abdouelleil A."/>
            <person name="Abdulkadir J."/>
            <person name="Abebe A."/>
            <person name="Abera B."/>
            <person name="Abreu J."/>
            <person name="Acer S.C."/>
            <person name="Aftuck L."/>
            <person name="Alexander A."/>
            <person name="An P."/>
            <person name="Anderson E."/>
            <person name="Anderson S."/>
            <person name="Arachi H."/>
            <person name="Azer M."/>
            <person name="Bachantsang P."/>
            <person name="Barry A."/>
            <person name="Bayul T."/>
            <person name="Berlin A."/>
            <person name="Bessette D."/>
            <person name="Bloom T."/>
            <person name="Blye J."/>
            <person name="Boguslavskiy L."/>
            <person name="Bonnet C."/>
            <person name="Boukhgalter B."/>
            <person name="Bourzgui I."/>
            <person name="Brown A."/>
            <person name="Cahill P."/>
            <person name="Channer S."/>
            <person name="Cheshatsang Y."/>
            <person name="Chuda L."/>
            <person name="Citroen M."/>
            <person name="Collymore A."/>
            <person name="Cooke P."/>
            <person name="Costello M."/>
            <person name="D'Aco K."/>
            <person name="Daza R."/>
            <person name="De Haan G."/>
            <person name="DeGray S."/>
            <person name="DeMaso C."/>
            <person name="Dhargay N."/>
            <person name="Dooley K."/>
            <person name="Dooley E."/>
            <person name="Doricent M."/>
            <person name="Dorje P."/>
            <person name="Dorjee K."/>
            <person name="Dupes A."/>
            <person name="Elong R."/>
            <person name="Falk J."/>
            <person name="Farina A."/>
            <person name="Faro S."/>
            <person name="Ferguson D."/>
            <person name="Fisher S."/>
            <person name="Foley C.D."/>
            <person name="Franke A."/>
            <person name="Friedrich D."/>
            <person name="Gadbois L."/>
            <person name="Gearin G."/>
            <person name="Gearin C.R."/>
            <person name="Giannoukos G."/>
            <person name="Goode T."/>
            <person name="Graham J."/>
            <person name="Grandbois E."/>
            <person name="Grewal S."/>
            <person name="Gyaltsen K."/>
            <person name="Hafez N."/>
            <person name="Hagos B."/>
            <person name="Hall J."/>
            <person name="Henson C."/>
            <person name="Hollinger A."/>
            <person name="Honan T."/>
            <person name="Huard M.D."/>
            <person name="Hughes L."/>
            <person name="Hurhula B."/>
            <person name="Husby M.E."/>
            <person name="Kamat A."/>
            <person name="Kanga B."/>
            <person name="Kashin S."/>
            <person name="Khazanovich D."/>
            <person name="Kisner P."/>
            <person name="Lance K."/>
            <person name="Lara M."/>
            <person name="Lee W."/>
            <person name="Lennon N."/>
            <person name="Letendre F."/>
            <person name="LeVine R."/>
            <person name="Lipovsky A."/>
            <person name="Liu X."/>
            <person name="Liu J."/>
            <person name="Liu S."/>
            <person name="Lokyitsang T."/>
            <person name="Lokyitsang Y."/>
            <person name="Lubonja R."/>
            <person name="Lui A."/>
            <person name="MacDonald P."/>
            <person name="Magnisalis V."/>
            <person name="Maru K."/>
            <person name="Matthews C."/>
            <person name="McCusker W."/>
            <person name="McDonough S."/>
            <person name="Mehta T."/>
            <person name="Meldrim J."/>
            <person name="Meneus L."/>
            <person name="Mihai O."/>
            <person name="Mihalev A."/>
            <person name="Mihova T."/>
            <person name="Mittelman R."/>
            <person name="Mlenga V."/>
            <person name="Montmayeur A."/>
            <person name="Mulrain L."/>
            <person name="Navidi A."/>
            <person name="Naylor J."/>
            <person name="Negash T."/>
            <person name="Nguyen T."/>
            <person name="Nguyen N."/>
            <person name="Nicol R."/>
            <person name="Norbu C."/>
            <person name="Norbu N."/>
            <person name="Novod N."/>
            <person name="O'Neill B."/>
            <person name="Osman S."/>
            <person name="Markiewicz E."/>
            <person name="Oyono O.L."/>
            <person name="Patti C."/>
            <person name="Phunkhang P."/>
            <person name="Pierre F."/>
            <person name="Priest M."/>
            <person name="Raghuraman S."/>
            <person name="Rege F."/>
            <person name="Reyes R."/>
            <person name="Rise C."/>
            <person name="Rogov P."/>
            <person name="Ross K."/>
            <person name="Ryan E."/>
            <person name="Settipalli S."/>
            <person name="Shea T."/>
            <person name="Sherpa N."/>
            <person name="Shi L."/>
            <person name="Shih D."/>
            <person name="Sparrow T."/>
            <person name="Spaulding J."/>
            <person name="Stalker J."/>
            <person name="Stange-Thomann N."/>
            <person name="Stavropoulos S."/>
            <person name="Stone C."/>
            <person name="Strader C."/>
            <person name="Tesfaye S."/>
            <person name="Thomson T."/>
            <person name="Thoulutsang Y."/>
            <person name="Thoulutsang D."/>
            <person name="Topham K."/>
            <person name="Topping I."/>
            <person name="Tsamla T."/>
            <person name="Vassiliev H."/>
            <person name="Vo A."/>
            <person name="Wangchuk T."/>
            <person name="Wangdi T."/>
            <person name="Weiand M."/>
            <person name="Wilkinson J."/>
            <person name="Wilson A."/>
            <person name="Yadav S."/>
            <person name="Young G."/>
            <person name="Yu Q."/>
            <person name="Zembek L."/>
            <person name="Zhong D."/>
            <person name="Zimmer A."/>
            <person name="Zwirko Z."/>
            <person name="Jaffe D.B."/>
            <person name="Alvarez P."/>
            <person name="Brockman W."/>
            <person name="Butler J."/>
            <person name="Chin C."/>
            <person name="Gnerre S."/>
            <person name="Grabherr M."/>
            <person name="Kleber M."/>
            <person name="Mauceli E."/>
            <person name="MacCallum I."/>
        </authorList>
    </citation>
    <scope>NUCLEOTIDE SEQUENCE [LARGE SCALE GENOMIC DNA]</scope>
    <source>
        <strain evidence="10">Rob3c / Tucson 14021-0248.25</strain>
    </source>
</reference>
<feature type="compositionally biased region" description="Low complexity" evidence="6">
    <location>
        <begin position="765"/>
        <end position="775"/>
    </location>
</feature>
<dbReference type="GO" id="GO:0003729">
    <property type="term" value="F:mRNA binding"/>
    <property type="evidence" value="ECO:0007669"/>
    <property type="project" value="TreeGrafter"/>
</dbReference>
<dbReference type="GO" id="GO:0003743">
    <property type="term" value="F:translation initiation factor activity"/>
    <property type="evidence" value="ECO:0007669"/>
    <property type="project" value="UniProtKB-KW"/>
</dbReference>
<dbReference type="SUPFAM" id="SSF48371">
    <property type="entry name" value="ARM repeat"/>
    <property type="match status" value="3"/>
</dbReference>
<dbReference type="PhylomeDB" id="B4IIZ9"/>
<dbReference type="InterPro" id="IPR049485">
    <property type="entry name" value="eIF4G1-like_eIF4E-bd"/>
</dbReference>
<feature type="region of interest" description="Disordered" evidence="6">
    <location>
        <begin position="201"/>
        <end position="250"/>
    </location>
</feature>
<dbReference type="OMA" id="MGTINEV"/>
<dbReference type="Pfam" id="PF02854">
    <property type="entry name" value="MIF4G"/>
    <property type="match status" value="1"/>
</dbReference>
<protein>
    <submittedName>
        <fullName evidence="9">GM26760</fullName>
    </submittedName>
</protein>
<dbReference type="AlphaFoldDB" id="B4IIZ9"/>